<keyword evidence="3" id="KW-1185">Reference proteome</keyword>
<dbReference type="Proteomes" id="UP001218231">
    <property type="component" value="Chromosome"/>
</dbReference>
<proteinExistence type="predicted"/>
<dbReference type="RefSeq" id="WP_273616949.1">
    <property type="nucleotide sequence ID" value="NZ_CP117417.1"/>
</dbReference>
<organism evidence="2 3">
    <name type="scientific">Novosphingobium humi</name>
    <dbReference type="NCBI Taxonomy" id="2282397"/>
    <lineage>
        <taxon>Bacteria</taxon>
        <taxon>Pseudomonadati</taxon>
        <taxon>Pseudomonadota</taxon>
        <taxon>Alphaproteobacteria</taxon>
        <taxon>Sphingomonadales</taxon>
        <taxon>Sphingomonadaceae</taxon>
        <taxon>Novosphingobium</taxon>
    </lineage>
</organism>
<protein>
    <submittedName>
        <fullName evidence="2">DUF4178 domain-containing protein</fullName>
    </submittedName>
</protein>
<reference evidence="2 3" key="1">
    <citation type="submission" date="2023-02" db="EMBL/GenBank/DDBJ databases">
        <title>Genome sequence of Novosphingobium humi KACC 19094.</title>
        <authorList>
            <person name="Kim S."/>
            <person name="Heo J."/>
            <person name="Kwon S.-W."/>
        </authorList>
    </citation>
    <scope>NUCLEOTIDE SEQUENCE [LARGE SCALE GENOMIC DNA]</scope>
    <source>
        <strain evidence="2 3">KACC 19094</strain>
    </source>
</reference>
<dbReference type="EMBL" id="CP117417">
    <property type="protein sequence ID" value="WCT76508.1"/>
    <property type="molecule type" value="Genomic_DNA"/>
</dbReference>
<feature type="domain" description="DUF4178" evidence="1">
    <location>
        <begin position="54"/>
        <end position="190"/>
    </location>
</feature>
<name>A0ABY7TU17_9SPHN</name>
<accession>A0ABY7TU17</accession>
<evidence type="ECO:0000313" key="3">
    <source>
        <dbReference type="Proteomes" id="UP001218231"/>
    </source>
</evidence>
<dbReference type="InterPro" id="IPR025235">
    <property type="entry name" value="DUF4178"/>
</dbReference>
<evidence type="ECO:0000313" key="2">
    <source>
        <dbReference type="EMBL" id="WCT76508.1"/>
    </source>
</evidence>
<evidence type="ECO:0000259" key="1">
    <source>
        <dbReference type="Pfam" id="PF13785"/>
    </source>
</evidence>
<dbReference type="Pfam" id="PF13785">
    <property type="entry name" value="DUF4178"/>
    <property type="match status" value="1"/>
</dbReference>
<gene>
    <name evidence="2" type="ORF">PQ457_11225</name>
</gene>
<sequence length="216" mass="23577">MANNTCPQCGAPVPMRSGAMPYAVCGYCQTVIARDGMRDIGKAALLPYDISPIQLGTGGAVDGARFTVVGRVRWGWADGAWNEWLLQLSDGSTRWLGEAMGQFQILAEREDLLERFGAFRVGDSMQVDGVTFIASDIKQVECLGAEGDLPFPTPNDWRIESVDFRSTTGAALSVQRDGGRLSAYVGRYVELAELRPSRLRAVEDWVIPDNLAETGR</sequence>